<protein>
    <submittedName>
        <fullName evidence="2">Uncharacterized protein</fullName>
    </submittedName>
</protein>
<dbReference type="KEGG" id="aqu:109582479"/>
<dbReference type="RefSeq" id="XP_019852754.1">
    <property type="nucleotide sequence ID" value="XM_019997195.1"/>
</dbReference>
<keyword evidence="3" id="KW-1185">Reference proteome</keyword>
<dbReference type="GeneID" id="109582479"/>
<dbReference type="AlphaFoldDB" id="A0AAN0J6V3"/>
<feature type="compositionally biased region" description="Basic and acidic residues" evidence="1">
    <location>
        <begin position="176"/>
        <end position="187"/>
    </location>
</feature>
<dbReference type="EnsemblMetazoa" id="XM_019997195.1">
    <property type="protein sequence ID" value="XP_019852754.1"/>
    <property type="gene ID" value="LOC109582479"/>
</dbReference>
<feature type="compositionally biased region" description="Basic and acidic residues" evidence="1">
    <location>
        <begin position="415"/>
        <end position="432"/>
    </location>
</feature>
<reference evidence="3" key="1">
    <citation type="journal article" date="2010" name="Nature">
        <title>The Amphimedon queenslandica genome and the evolution of animal complexity.</title>
        <authorList>
            <person name="Srivastava M."/>
            <person name="Simakov O."/>
            <person name="Chapman J."/>
            <person name="Fahey B."/>
            <person name="Gauthier M.E."/>
            <person name="Mitros T."/>
            <person name="Richards G.S."/>
            <person name="Conaco C."/>
            <person name="Dacre M."/>
            <person name="Hellsten U."/>
            <person name="Larroux C."/>
            <person name="Putnam N.H."/>
            <person name="Stanke M."/>
            <person name="Adamska M."/>
            <person name="Darling A."/>
            <person name="Degnan S.M."/>
            <person name="Oakley T.H."/>
            <person name="Plachetzki D.C."/>
            <person name="Zhai Y."/>
            <person name="Adamski M."/>
            <person name="Calcino A."/>
            <person name="Cummins S.F."/>
            <person name="Goodstein D.M."/>
            <person name="Harris C."/>
            <person name="Jackson D.J."/>
            <person name="Leys S.P."/>
            <person name="Shu S."/>
            <person name="Woodcroft B.J."/>
            <person name="Vervoort M."/>
            <person name="Kosik K.S."/>
            <person name="Manning G."/>
            <person name="Degnan B.M."/>
            <person name="Rokhsar D.S."/>
        </authorList>
    </citation>
    <scope>NUCLEOTIDE SEQUENCE [LARGE SCALE GENOMIC DNA]</scope>
</reference>
<accession>A0AAN0J6V3</accession>
<evidence type="ECO:0000313" key="2">
    <source>
        <dbReference type="EnsemblMetazoa" id="XP_019852754.1"/>
    </source>
</evidence>
<evidence type="ECO:0000256" key="1">
    <source>
        <dbReference type="SAM" id="MobiDB-lite"/>
    </source>
</evidence>
<feature type="compositionally biased region" description="Acidic residues" evidence="1">
    <location>
        <begin position="344"/>
        <end position="375"/>
    </location>
</feature>
<organism evidence="2 3">
    <name type="scientific">Amphimedon queenslandica</name>
    <name type="common">Sponge</name>
    <dbReference type="NCBI Taxonomy" id="400682"/>
    <lineage>
        <taxon>Eukaryota</taxon>
        <taxon>Metazoa</taxon>
        <taxon>Porifera</taxon>
        <taxon>Demospongiae</taxon>
        <taxon>Heteroscleromorpha</taxon>
        <taxon>Haplosclerida</taxon>
        <taxon>Niphatidae</taxon>
        <taxon>Amphimedon</taxon>
    </lineage>
</organism>
<feature type="region of interest" description="Disordered" evidence="1">
    <location>
        <begin position="328"/>
        <end position="441"/>
    </location>
</feature>
<dbReference type="Proteomes" id="UP000007879">
    <property type="component" value="Unassembled WGS sequence"/>
</dbReference>
<proteinExistence type="predicted"/>
<name>A0AAN0J6V3_AMPQE</name>
<sequence>MEAIKQLFINCKQEGAILYYTGHGEKDTGNWCFKDGVISFNDIFELYINHFKGKPLTVTSDCSYSGNWINECSKKLDEMNVPSCGHHTREQGLLLKIYTSCQPNEEATALCYVNDEAVEYSEADKAVIYWFGKTLSSGQTTMHIDFRYIHCSKPADELCDFCTWNDRVIKRHRGHVEPPEISDDKQKNYGSDMSSGSEEIAQVQKKLIEEKKIITEDKQRKIKFADITELLKEKEEQYLKEKQIIIDDNKKAKLTSQVEERSQNEKQIIIDLRAKVSDNELYTTKLIRKKSQLQEKVPSLEEQSIKETSSKEVQFDYMIPSMVSIVGEKHVSKSSTNGDNSDKSEEEEEQMEQDEQERQDEQAEEETEEEVEDGSDSDKTKDPPGGESTSNEGVEEEGETRGQPLHEEGNEEQDNERVEESKDHEEPQHEEATAPIPCTEISSDVNSEVVANSTGIVENMAYAGLVYYEKKEAEDLVTFAAAKELNALLEFIKEDYPRAEKGQNFLFRFKDYYGCIELKFDAPQEKPFTGWSIEPHLKPCRFLRCDVDKFGEANCPLPSHCLISVYGSPGAVPSLHYSIPLDGVADPKAVFIHRSLRTTPLLPSPSTGPSATVDYVKRAKAVIDDVLVSHYDTLTSLTKSSLLSLANKLYAAGLISEGVKEKCTMEEFLGEFRTSLGFKKELSQVEEHCQKFLSSFVAVRGSYADAGKYLSQEWIEAIRNKLGFDFNIDT</sequence>
<evidence type="ECO:0000313" key="3">
    <source>
        <dbReference type="Proteomes" id="UP000007879"/>
    </source>
</evidence>
<reference evidence="2" key="2">
    <citation type="submission" date="2024-06" db="UniProtKB">
        <authorList>
            <consortium name="EnsemblMetazoa"/>
        </authorList>
    </citation>
    <scope>IDENTIFICATION</scope>
</reference>
<feature type="region of interest" description="Disordered" evidence="1">
    <location>
        <begin position="176"/>
        <end position="195"/>
    </location>
</feature>